<dbReference type="GO" id="GO:0007165">
    <property type="term" value="P:signal transduction"/>
    <property type="evidence" value="ECO:0007669"/>
    <property type="project" value="UniProtKB-KW"/>
</dbReference>
<evidence type="ECO:0000313" key="6">
    <source>
        <dbReference type="Proteomes" id="UP000515847"/>
    </source>
</evidence>
<gene>
    <name evidence="5" type="ORF">BR63_18580</name>
</gene>
<evidence type="ECO:0000256" key="3">
    <source>
        <dbReference type="SAM" id="Coils"/>
    </source>
</evidence>
<evidence type="ECO:0000313" key="5">
    <source>
        <dbReference type="EMBL" id="QNB48095.1"/>
    </source>
</evidence>
<organism evidence="5 6">
    <name type="scientific">Thermanaerosceptrum fracticalcis</name>
    <dbReference type="NCBI Taxonomy" id="1712410"/>
    <lineage>
        <taxon>Bacteria</taxon>
        <taxon>Bacillati</taxon>
        <taxon>Bacillota</taxon>
        <taxon>Clostridia</taxon>
        <taxon>Eubacteriales</taxon>
        <taxon>Peptococcaceae</taxon>
        <taxon>Thermanaerosceptrum</taxon>
    </lineage>
</organism>
<evidence type="ECO:0000256" key="2">
    <source>
        <dbReference type="PROSITE-ProRule" id="PRU00284"/>
    </source>
</evidence>
<sequence length="283" mass="30539">MHINGKPELLDHFQGAAPFFNVILEEDIGIFVYDRSSLLTYIPSSKVDLGLKPGSPVTEGSIPDRCMKSGKRIVVMISKERSRCGVPYLSCATPVYAEGQVIGCIITNQSLDAYFKITDVANNLDHSSQDLSASMEEVAAQAQNLAETVKALDQLGKSLSENIIKTDNIIHFIKNIAEQTNLLGLNAAIEAARVGEMGRGFGVVAEEIRKLATESARSVKEITEALRQVQAGIAELSQRVGNIENAAQEQAAVVEEVTASSSELSHVAGDLAVFAKNMYKLTE</sequence>
<dbReference type="RefSeq" id="WP_034420729.1">
    <property type="nucleotide sequence ID" value="NZ_CP045798.1"/>
</dbReference>
<keyword evidence="3" id="KW-0175">Coiled coil</keyword>
<proteinExistence type="predicted"/>
<name>A0A7G6E7P1_THEFR</name>
<keyword evidence="6" id="KW-1185">Reference proteome</keyword>
<dbReference type="PROSITE" id="PS50111">
    <property type="entry name" value="CHEMOTAXIS_TRANSDUC_2"/>
    <property type="match status" value="1"/>
</dbReference>
<dbReference type="Pfam" id="PF00015">
    <property type="entry name" value="MCPsignal"/>
    <property type="match status" value="1"/>
</dbReference>
<dbReference type="PANTHER" id="PTHR32089:SF112">
    <property type="entry name" value="LYSOZYME-LIKE PROTEIN-RELATED"/>
    <property type="match status" value="1"/>
</dbReference>
<dbReference type="SMART" id="SM00283">
    <property type="entry name" value="MA"/>
    <property type="match status" value="1"/>
</dbReference>
<protein>
    <submittedName>
        <fullName evidence="5">Chemotaxis protein</fullName>
    </submittedName>
</protein>
<dbReference type="OrthoDB" id="3192at2"/>
<dbReference type="EMBL" id="CP045798">
    <property type="protein sequence ID" value="QNB48095.1"/>
    <property type="molecule type" value="Genomic_DNA"/>
</dbReference>
<feature type="domain" description="Methyl-accepting transducer" evidence="4">
    <location>
        <begin position="117"/>
        <end position="283"/>
    </location>
</feature>
<dbReference type="KEGG" id="tfr:BR63_18580"/>
<keyword evidence="1 2" id="KW-0807">Transducer</keyword>
<dbReference type="InterPro" id="IPR004089">
    <property type="entry name" value="MCPsignal_dom"/>
</dbReference>
<dbReference type="GO" id="GO:0016020">
    <property type="term" value="C:membrane"/>
    <property type="evidence" value="ECO:0007669"/>
    <property type="project" value="InterPro"/>
</dbReference>
<dbReference type="AlphaFoldDB" id="A0A7G6E7P1"/>
<feature type="coiled-coil region" evidence="3">
    <location>
        <begin position="219"/>
        <end position="246"/>
    </location>
</feature>
<dbReference type="Gene3D" id="1.10.287.950">
    <property type="entry name" value="Methyl-accepting chemotaxis protein"/>
    <property type="match status" value="1"/>
</dbReference>
<evidence type="ECO:0000259" key="4">
    <source>
        <dbReference type="PROSITE" id="PS50111"/>
    </source>
</evidence>
<reference evidence="5 6" key="1">
    <citation type="journal article" date="2019" name="Front. Microbiol.">
        <title>Thermoanaerosceptrum fracticalcis gen. nov. sp. nov., a Novel Fumarate-Fermenting Microorganism From a Deep Fractured Carbonate Aquifer of the US Great Basin.</title>
        <authorList>
            <person name="Hamilton-Brehm S.D."/>
            <person name="Stewart L.E."/>
            <person name="Zavarin M."/>
            <person name="Caldwell M."/>
            <person name="Lawson P.A."/>
            <person name="Onstott T.C."/>
            <person name="Grzymski J."/>
            <person name="Neveux I."/>
            <person name="Lollar B.S."/>
            <person name="Russell C.E."/>
            <person name="Moser D.P."/>
        </authorList>
    </citation>
    <scope>NUCLEOTIDE SEQUENCE [LARGE SCALE GENOMIC DNA]</scope>
    <source>
        <strain evidence="5 6">DRI-13</strain>
    </source>
</reference>
<dbReference type="PANTHER" id="PTHR32089">
    <property type="entry name" value="METHYL-ACCEPTING CHEMOTAXIS PROTEIN MCPB"/>
    <property type="match status" value="1"/>
</dbReference>
<accession>A0A7G6E7P1</accession>
<dbReference type="SUPFAM" id="SSF58104">
    <property type="entry name" value="Methyl-accepting chemotaxis protein (MCP) signaling domain"/>
    <property type="match status" value="1"/>
</dbReference>
<evidence type="ECO:0000256" key="1">
    <source>
        <dbReference type="ARBA" id="ARBA00023224"/>
    </source>
</evidence>
<dbReference type="Proteomes" id="UP000515847">
    <property type="component" value="Chromosome"/>
</dbReference>